<comment type="caution">
    <text evidence="1">The sequence shown here is derived from an EMBL/GenBank/DDBJ whole genome shotgun (WGS) entry which is preliminary data.</text>
</comment>
<reference evidence="1 2" key="1">
    <citation type="submission" date="2023-06" db="EMBL/GenBank/DDBJ databases">
        <title>Pelomonas sp. PFR6 16S ribosomal RNA gene Genome sequencing and assembly.</title>
        <authorList>
            <person name="Woo H."/>
        </authorList>
    </citation>
    <scope>NUCLEOTIDE SEQUENCE [LARGE SCALE GENOMIC DNA]</scope>
    <source>
        <strain evidence="1 2">PFR6</strain>
    </source>
</reference>
<sequence length="254" mass="27877">MDLAIAARRWLDADVLDGMKRGLLLGTALLVLLVPPLRPPRPAPHAPALARHAPSPPALLQPAAPTRRLEMNGERASQPVLRVARWVVESGDNGSRFFAILDKKNARVFVFEPGGRLRGQTPVLLGFAAGDDSVEGIGDRPIAEVKPQERTTPAGRFVAEPGRNANNEEVIWVDYDAAVSMHRVRLNNPKERRAERLASPTAADNRISYGCINMPPAFFEKVLWPNFRERGGIVYVLPEVKPLTRVFPALAKAA</sequence>
<organism evidence="1 2">
    <name type="scientific">Roseateles violae</name>
    <dbReference type="NCBI Taxonomy" id="3058042"/>
    <lineage>
        <taxon>Bacteria</taxon>
        <taxon>Pseudomonadati</taxon>
        <taxon>Pseudomonadota</taxon>
        <taxon>Betaproteobacteria</taxon>
        <taxon>Burkholderiales</taxon>
        <taxon>Sphaerotilaceae</taxon>
        <taxon>Roseateles</taxon>
    </lineage>
</organism>
<dbReference type="RefSeq" id="WP_290361267.1">
    <property type="nucleotide sequence ID" value="NZ_JAUHHC010000006.1"/>
</dbReference>
<name>A0ABT8DZD3_9BURK</name>
<dbReference type="Proteomes" id="UP001228044">
    <property type="component" value="Unassembled WGS sequence"/>
</dbReference>
<protein>
    <recommendedName>
        <fullName evidence="3">L,D-transpeptidase</fullName>
    </recommendedName>
</protein>
<keyword evidence="2" id="KW-1185">Reference proteome</keyword>
<dbReference type="EMBL" id="JAUHHC010000006">
    <property type="protein sequence ID" value="MDN3922961.1"/>
    <property type="molecule type" value="Genomic_DNA"/>
</dbReference>
<accession>A0ABT8DZD3</accession>
<gene>
    <name evidence="1" type="ORF">QWJ38_21930</name>
</gene>
<evidence type="ECO:0000313" key="1">
    <source>
        <dbReference type="EMBL" id="MDN3922961.1"/>
    </source>
</evidence>
<evidence type="ECO:0000313" key="2">
    <source>
        <dbReference type="Proteomes" id="UP001228044"/>
    </source>
</evidence>
<proteinExistence type="predicted"/>
<evidence type="ECO:0008006" key="3">
    <source>
        <dbReference type="Google" id="ProtNLM"/>
    </source>
</evidence>